<feature type="domain" description="Glycosyl transferase family 1" evidence="1">
    <location>
        <begin position="223"/>
        <end position="382"/>
    </location>
</feature>
<dbReference type="PANTHER" id="PTHR12526:SF638">
    <property type="entry name" value="SPORE COAT PROTEIN SA"/>
    <property type="match status" value="1"/>
</dbReference>
<dbReference type="SUPFAM" id="SSF53756">
    <property type="entry name" value="UDP-Glycosyltransferase/glycogen phosphorylase"/>
    <property type="match status" value="1"/>
</dbReference>
<dbReference type="GO" id="GO:0016757">
    <property type="term" value="F:glycosyltransferase activity"/>
    <property type="evidence" value="ECO:0007669"/>
    <property type="project" value="InterPro"/>
</dbReference>
<dbReference type="RefSeq" id="WP_091654503.1">
    <property type="nucleotide sequence ID" value="NZ_FOVW01000007.1"/>
</dbReference>
<feature type="domain" description="Glycosyltransferase subfamily 4-like N-terminal" evidence="2">
    <location>
        <begin position="22"/>
        <end position="199"/>
    </location>
</feature>
<name>A0A1I5HKP7_9BACT</name>
<dbReference type="Gene3D" id="3.40.50.2000">
    <property type="entry name" value="Glycogen Phosphorylase B"/>
    <property type="match status" value="2"/>
</dbReference>
<reference evidence="4" key="1">
    <citation type="submission" date="2016-10" db="EMBL/GenBank/DDBJ databases">
        <authorList>
            <person name="Varghese N."/>
            <person name="Submissions S."/>
        </authorList>
    </citation>
    <scope>NUCLEOTIDE SEQUENCE [LARGE SCALE GENOMIC DNA]</scope>
    <source>
        <strain evidence="4">DSM 15282</strain>
    </source>
</reference>
<dbReference type="STRING" id="226506.SAMN04488519_10798"/>
<keyword evidence="3" id="KW-0808">Transferase</keyword>
<dbReference type="EMBL" id="FOVW01000007">
    <property type="protein sequence ID" value="SFO48719.1"/>
    <property type="molecule type" value="Genomic_DNA"/>
</dbReference>
<dbReference type="Pfam" id="PF13439">
    <property type="entry name" value="Glyco_transf_4"/>
    <property type="match status" value="1"/>
</dbReference>
<evidence type="ECO:0000259" key="1">
    <source>
        <dbReference type="Pfam" id="PF00534"/>
    </source>
</evidence>
<keyword evidence="4" id="KW-1185">Reference proteome</keyword>
<proteinExistence type="predicted"/>
<dbReference type="InterPro" id="IPR001296">
    <property type="entry name" value="Glyco_trans_1"/>
</dbReference>
<organism evidence="3 4">
    <name type="scientific">Algoriphagus ornithinivorans</name>
    <dbReference type="NCBI Taxonomy" id="226506"/>
    <lineage>
        <taxon>Bacteria</taxon>
        <taxon>Pseudomonadati</taxon>
        <taxon>Bacteroidota</taxon>
        <taxon>Cytophagia</taxon>
        <taxon>Cytophagales</taxon>
        <taxon>Cyclobacteriaceae</taxon>
        <taxon>Algoriphagus</taxon>
    </lineage>
</organism>
<dbReference type="CDD" id="cd03794">
    <property type="entry name" value="GT4_WbuB-like"/>
    <property type="match status" value="1"/>
</dbReference>
<evidence type="ECO:0000259" key="2">
    <source>
        <dbReference type="Pfam" id="PF13439"/>
    </source>
</evidence>
<dbReference type="PANTHER" id="PTHR12526">
    <property type="entry name" value="GLYCOSYLTRANSFERASE"/>
    <property type="match status" value="1"/>
</dbReference>
<dbReference type="InterPro" id="IPR028098">
    <property type="entry name" value="Glyco_trans_4-like_N"/>
</dbReference>
<dbReference type="AlphaFoldDB" id="A0A1I5HKP7"/>
<accession>A0A1I5HKP7</accession>
<protein>
    <submittedName>
        <fullName evidence="3">Glycosyltransferase involved in cell wall bisynthesis</fullName>
    </submittedName>
</protein>
<dbReference type="Pfam" id="PF00534">
    <property type="entry name" value="Glycos_transf_1"/>
    <property type="match status" value="1"/>
</dbReference>
<evidence type="ECO:0000313" key="4">
    <source>
        <dbReference type="Proteomes" id="UP000199564"/>
    </source>
</evidence>
<sequence length="405" mass="45695">MNQVDKPLKLLIFYQYFGTPKGGWSTRYYEFAKRWVGLGHQVTIVTSPYYKSDIKADGFISKQNIEGIDLIVINSPDSNKVGVIQRMINAMRFSLVSTYYALKLNYDIVLASSGPITIAFPALMANIFRKKKFAFEVRDLWPKGAIELKTIQNKLLIKVGLSFEKWIYKRANLVVSCSPGMDEGVKDVNQNVPTLIIPNSSDNELFSPNEPEIPIGFPAEWNQKSIFIYAGSLGLMDDCSQIIHGAKHLKSQDIKIVIIGDGAEKQLLKSLVTELQLEDRILFKNLMPKQELVKWFSIAKGSFVTFKDLSVLHTNSPNKMFDSFAAGVPIIQSTKGWIKDLIEETHCGFNVDPGNPRSFADAMEAIHADESLRSEMSLMARKVAVERFDRGKLANIYLNRLLELK</sequence>
<dbReference type="Proteomes" id="UP000199564">
    <property type="component" value="Unassembled WGS sequence"/>
</dbReference>
<gene>
    <name evidence="3" type="ORF">SAMN04488519_10798</name>
</gene>
<evidence type="ECO:0000313" key="3">
    <source>
        <dbReference type="EMBL" id="SFO48719.1"/>
    </source>
</evidence>